<sequence>MTVKFLFYSILELLLWNCFSPTEPHSLWYILSATTGISDFPEFLASAVVDGVVVAYCDNSLKDTKPKTHWMSKLFEEDPQHVQWLNNKCLLNRLDFKATIITLKQRFNQSEGVHIFQRTNGCFWDDETGEFDGFNEYGYDGDDLIRFDLKTLTWISPRHQTVINKHNWDSDGSSLFWKYALTEDCIHFLKLYLNYGKSSLQTTVHPSVSLLQKTPSSVVTCHATGFYPERATVFWRKDGQELYEGVEKGEILPNNDGTFQMSVDLNISSVTAEDWRRYDCIFLFAGLKDIITTRLDRTMIRTNQEPHSLWYILSATTGISDFPEFLASAVVDGVVVAYCDNSLKDTKPKTHWMSKLFEEDPQHVQWLNNKCLLNRLDFKATIITLKQRFNQSEGK</sequence>
<dbReference type="InterPro" id="IPR003597">
    <property type="entry name" value="Ig_C1-set"/>
</dbReference>
<evidence type="ECO:0000313" key="5">
    <source>
        <dbReference type="Proteomes" id="UP000261480"/>
    </source>
</evidence>
<keyword evidence="2" id="KW-0732">Signal</keyword>
<organism evidence="4 5">
    <name type="scientific">Poecilia mexicana</name>
    <dbReference type="NCBI Taxonomy" id="48701"/>
    <lineage>
        <taxon>Eukaryota</taxon>
        <taxon>Metazoa</taxon>
        <taxon>Chordata</taxon>
        <taxon>Craniata</taxon>
        <taxon>Vertebrata</taxon>
        <taxon>Euteleostomi</taxon>
        <taxon>Actinopterygii</taxon>
        <taxon>Neopterygii</taxon>
        <taxon>Teleostei</taxon>
        <taxon>Neoteleostei</taxon>
        <taxon>Acanthomorphata</taxon>
        <taxon>Ovalentaria</taxon>
        <taxon>Atherinomorphae</taxon>
        <taxon>Cyprinodontiformes</taxon>
        <taxon>Poeciliidae</taxon>
        <taxon>Poeciliinae</taxon>
        <taxon>Poecilia</taxon>
    </lineage>
</organism>
<dbReference type="Ensembl" id="ENSPMET00000017829.1">
    <property type="protein sequence ID" value="ENSPMEP00000010865.1"/>
    <property type="gene ID" value="ENSPMEG00000015068.1"/>
</dbReference>
<dbReference type="GO" id="GO:0009897">
    <property type="term" value="C:external side of plasma membrane"/>
    <property type="evidence" value="ECO:0007669"/>
    <property type="project" value="TreeGrafter"/>
</dbReference>
<dbReference type="AlphaFoldDB" id="A0A3B3X7B1"/>
<dbReference type="FunFam" id="2.60.40.10:FF:000943">
    <property type="entry name" value="Classical MHC class I molecule, alpha-chain"/>
    <property type="match status" value="1"/>
</dbReference>
<keyword evidence="1" id="KW-0325">Glycoprotein</keyword>
<protein>
    <recommendedName>
        <fullName evidence="3">Ig-like domain-containing protein</fullName>
    </recommendedName>
</protein>
<proteinExistence type="predicted"/>
<dbReference type="InterPro" id="IPR036179">
    <property type="entry name" value="Ig-like_dom_sf"/>
</dbReference>
<dbReference type="PANTHER" id="PTHR16675">
    <property type="entry name" value="MHC CLASS I-RELATED"/>
    <property type="match status" value="1"/>
</dbReference>
<name>A0A3B3X7B1_9TELE</name>
<evidence type="ECO:0000259" key="3">
    <source>
        <dbReference type="PROSITE" id="PS50835"/>
    </source>
</evidence>
<dbReference type="InterPro" id="IPR011161">
    <property type="entry name" value="MHC_I-like_Ag-recog"/>
</dbReference>
<dbReference type="InterPro" id="IPR011162">
    <property type="entry name" value="MHC_I/II-like_Ag-recog"/>
</dbReference>
<dbReference type="SUPFAM" id="SSF48726">
    <property type="entry name" value="Immunoglobulin"/>
    <property type="match status" value="1"/>
</dbReference>
<dbReference type="GO" id="GO:0006955">
    <property type="term" value="P:immune response"/>
    <property type="evidence" value="ECO:0007669"/>
    <property type="project" value="TreeGrafter"/>
</dbReference>
<dbReference type="STRING" id="48701.ENSPMEP00000010865"/>
<dbReference type="PANTHER" id="PTHR16675:SF237">
    <property type="entry name" value="MHC CLASS I ANTIGEN TRANSCRIPT VARIANT 1-RELATED"/>
    <property type="match status" value="1"/>
</dbReference>
<evidence type="ECO:0000256" key="1">
    <source>
        <dbReference type="ARBA" id="ARBA00023180"/>
    </source>
</evidence>
<feature type="domain" description="Ig-like" evidence="3">
    <location>
        <begin position="206"/>
        <end position="280"/>
    </location>
</feature>
<dbReference type="InterPro" id="IPR037055">
    <property type="entry name" value="MHC_I-like_Ag-recog_sf"/>
</dbReference>
<keyword evidence="5" id="KW-1185">Reference proteome</keyword>
<dbReference type="Proteomes" id="UP000261480">
    <property type="component" value="Unplaced"/>
</dbReference>
<feature type="chain" id="PRO_5017434571" description="Ig-like domain-containing protein" evidence="2">
    <location>
        <begin position="25"/>
        <end position="395"/>
    </location>
</feature>
<reference evidence="4" key="2">
    <citation type="submission" date="2025-09" db="UniProtKB">
        <authorList>
            <consortium name="Ensembl"/>
        </authorList>
    </citation>
    <scope>IDENTIFICATION</scope>
</reference>
<reference evidence="4" key="1">
    <citation type="submission" date="2025-08" db="UniProtKB">
        <authorList>
            <consortium name="Ensembl"/>
        </authorList>
    </citation>
    <scope>IDENTIFICATION</scope>
</reference>
<dbReference type="InterPro" id="IPR007110">
    <property type="entry name" value="Ig-like_dom"/>
</dbReference>
<evidence type="ECO:0000256" key="2">
    <source>
        <dbReference type="SAM" id="SignalP"/>
    </source>
</evidence>
<dbReference type="GO" id="GO:0005615">
    <property type="term" value="C:extracellular space"/>
    <property type="evidence" value="ECO:0007669"/>
    <property type="project" value="TreeGrafter"/>
</dbReference>
<feature type="signal peptide" evidence="2">
    <location>
        <begin position="1"/>
        <end position="24"/>
    </location>
</feature>
<dbReference type="InterPro" id="IPR050208">
    <property type="entry name" value="MHC_class-I_related"/>
</dbReference>
<dbReference type="Pfam" id="PF07654">
    <property type="entry name" value="C1-set"/>
    <property type="match status" value="1"/>
</dbReference>
<dbReference type="PROSITE" id="PS50835">
    <property type="entry name" value="IG_LIKE"/>
    <property type="match status" value="1"/>
</dbReference>
<dbReference type="SMART" id="SM00407">
    <property type="entry name" value="IGc1"/>
    <property type="match status" value="1"/>
</dbReference>
<dbReference type="SUPFAM" id="SSF54452">
    <property type="entry name" value="MHC antigen-recognition domain"/>
    <property type="match status" value="2"/>
</dbReference>
<dbReference type="Pfam" id="PF00129">
    <property type="entry name" value="MHC_I"/>
    <property type="match status" value="1"/>
</dbReference>
<accession>A0A3B3X7B1</accession>
<evidence type="ECO:0000313" key="4">
    <source>
        <dbReference type="Ensembl" id="ENSPMEP00000010865.1"/>
    </source>
</evidence>
<dbReference type="InterPro" id="IPR013783">
    <property type="entry name" value="Ig-like_fold"/>
</dbReference>
<dbReference type="Gene3D" id="2.60.40.10">
    <property type="entry name" value="Immunoglobulins"/>
    <property type="match status" value="1"/>
</dbReference>
<dbReference type="Gene3D" id="3.30.500.10">
    <property type="entry name" value="MHC class I-like antigen recognition-like"/>
    <property type="match status" value="2"/>
</dbReference>